<dbReference type="Proteomes" id="UP000050901">
    <property type="component" value="Unassembled WGS sequence"/>
</dbReference>
<comment type="caution">
    <text evidence="1">The sequence shown here is derived from an EMBL/GenBank/DDBJ whole genome shotgun (WGS) entry which is preliminary data.</text>
</comment>
<accession>A0A0R1P5D1</accession>
<evidence type="ECO:0000313" key="2">
    <source>
        <dbReference type="Proteomes" id="UP000050901"/>
    </source>
</evidence>
<gene>
    <name evidence="1" type="ORF">FC47_GL000626</name>
</gene>
<sequence length="192" mass="21618">MVDMSTEPTFERGAITFFSGRLTLKEAAAIFAHMPYELDYVNKNDEYVWYSPNPWRDNDRLQKRLTHSVLGCHPKPVQPLVKQVLKALHTGTKDVVESPQVMDGHRVLIRYYAIRDAQNQYLGALQVTEDVERICELCEAHDFEHGIVDGKIIDGVSAASIHANRLQKGEQLADIQTPDKTQDAVSGASVEQ</sequence>
<dbReference type="Pfam" id="PF13596">
    <property type="entry name" value="PAS_10"/>
    <property type="match status" value="1"/>
</dbReference>
<dbReference type="PATRIC" id="fig|1423771.3.peg.633"/>
<dbReference type="Gene3D" id="3.30.450.20">
    <property type="entry name" value="PAS domain"/>
    <property type="match status" value="1"/>
</dbReference>
<dbReference type="EMBL" id="AZEQ01000015">
    <property type="protein sequence ID" value="KRL24962.1"/>
    <property type="molecule type" value="Genomic_DNA"/>
</dbReference>
<proteinExistence type="predicted"/>
<name>A0A0R1P5D1_LIMMU</name>
<protein>
    <submittedName>
        <fullName evidence="1">NADPH-dependent FMN reductase</fullName>
    </submittedName>
</protein>
<reference evidence="1 2" key="1">
    <citation type="journal article" date="2015" name="Genome Announc.">
        <title>Expanding the biotechnology potential of lactobacilli through comparative genomics of 213 strains and associated genera.</title>
        <authorList>
            <person name="Sun Z."/>
            <person name="Harris H.M."/>
            <person name="McCann A."/>
            <person name="Guo C."/>
            <person name="Argimon S."/>
            <person name="Zhang W."/>
            <person name="Yang X."/>
            <person name="Jeffery I.B."/>
            <person name="Cooney J.C."/>
            <person name="Kagawa T.F."/>
            <person name="Liu W."/>
            <person name="Song Y."/>
            <person name="Salvetti E."/>
            <person name="Wrobel A."/>
            <person name="Rasinkangas P."/>
            <person name="Parkhill J."/>
            <person name="Rea M.C."/>
            <person name="O'Sullivan O."/>
            <person name="Ritari J."/>
            <person name="Douillard F.P."/>
            <person name="Paul Ross R."/>
            <person name="Yang R."/>
            <person name="Briner A.E."/>
            <person name="Felis G.E."/>
            <person name="de Vos W.M."/>
            <person name="Barrangou R."/>
            <person name="Klaenhammer T.R."/>
            <person name="Caufield P.W."/>
            <person name="Cui Y."/>
            <person name="Zhang H."/>
            <person name="O'Toole P.W."/>
        </authorList>
    </citation>
    <scope>NUCLEOTIDE SEQUENCE [LARGE SCALE GENOMIC DNA]</scope>
    <source>
        <strain evidence="1 2">DSM 13345</strain>
    </source>
</reference>
<dbReference type="AlphaFoldDB" id="A0A0R1P5D1"/>
<evidence type="ECO:0000313" key="1">
    <source>
        <dbReference type="EMBL" id="KRL24962.1"/>
    </source>
</evidence>
<organism evidence="1 2">
    <name type="scientific">Limosilactobacillus mucosae DSM 13345</name>
    <dbReference type="NCBI Taxonomy" id="1423771"/>
    <lineage>
        <taxon>Bacteria</taxon>
        <taxon>Bacillati</taxon>
        <taxon>Bacillota</taxon>
        <taxon>Bacilli</taxon>
        <taxon>Lactobacillales</taxon>
        <taxon>Lactobacillaceae</taxon>
        <taxon>Limosilactobacillus</taxon>
    </lineage>
</organism>